<gene>
    <name evidence="2" type="ORF">R4198_24675</name>
</gene>
<organism evidence="2 3">
    <name type="scientific">Williamsia marianensis</name>
    <dbReference type="NCBI Taxonomy" id="85044"/>
    <lineage>
        <taxon>Bacteria</taxon>
        <taxon>Bacillati</taxon>
        <taxon>Actinomycetota</taxon>
        <taxon>Actinomycetes</taxon>
        <taxon>Mycobacteriales</taxon>
        <taxon>Nocardiaceae</taxon>
        <taxon>Williamsia</taxon>
    </lineage>
</organism>
<evidence type="ECO:0000313" key="2">
    <source>
        <dbReference type="EMBL" id="MDV7136898.1"/>
    </source>
</evidence>
<proteinExistence type="predicted"/>
<dbReference type="Proteomes" id="UP001185792">
    <property type="component" value="Unassembled WGS sequence"/>
</dbReference>
<evidence type="ECO:0000256" key="1">
    <source>
        <dbReference type="SAM" id="MobiDB-lite"/>
    </source>
</evidence>
<feature type="region of interest" description="Disordered" evidence="1">
    <location>
        <begin position="30"/>
        <end position="62"/>
    </location>
</feature>
<keyword evidence="3" id="KW-1185">Reference proteome</keyword>
<evidence type="ECO:0000313" key="3">
    <source>
        <dbReference type="Proteomes" id="UP001185792"/>
    </source>
</evidence>
<name>A0ABU4F069_WILMA</name>
<accession>A0ABU4F069</accession>
<dbReference type="RefSeq" id="WP_317714833.1">
    <property type="nucleotide sequence ID" value="NZ_JAWLUM010000006.1"/>
</dbReference>
<reference evidence="2 3" key="1">
    <citation type="submission" date="2023-10" db="EMBL/GenBank/DDBJ databases">
        <title>Development of a sustainable strategy for remediation of hydrocarbon-contaminated territories based on the waste exchange concept.</title>
        <authorList>
            <person name="Krivoruchko A."/>
        </authorList>
    </citation>
    <scope>NUCLEOTIDE SEQUENCE [LARGE SCALE GENOMIC DNA]</scope>
    <source>
        <strain evidence="2 3">IEGM 1236</strain>
    </source>
</reference>
<comment type="caution">
    <text evidence="2">The sequence shown here is derived from an EMBL/GenBank/DDBJ whole genome shotgun (WGS) entry which is preliminary data.</text>
</comment>
<dbReference type="PROSITE" id="PS51257">
    <property type="entry name" value="PROKAR_LIPOPROTEIN"/>
    <property type="match status" value="1"/>
</dbReference>
<evidence type="ECO:0008006" key="4">
    <source>
        <dbReference type="Google" id="ProtNLM"/>
    </source>
</evidence>
<protein>
    <recommendedName>
        <fullName evidence="4">Mce-associated membrane protein</fullName>
    </recommendedName>
</protein>
<sequence>MSEKQSILARPVTVVVTVLAALAVVLSGCGGDGSDEPSPGPSAGNDHGHELPGPPDPATAGPDVVAAQALSMMFTWQPVTDPSSGEGVRRAAPWLGGELAAAASSTVTATVARPDPRWESWRRSGDVVTATADVDAGHIPDSPSTAVRLVTVRQKVLHADGDTTPLNPMRVEATLTHTDRGWRLTAYTVTAG</sequence>
<dbReference type="EMBL" id="JAWLUM010000006">
    <property type="protein sequence ID" value="MDV7136898.1"/>
    <property type="molecule type" value="Genomic_DNA"/>
</dbReference>